<evidence type="ECO:0000313" key="4">
    <source>
        <dbReference type="WBParaSite" id="ASIM_0000693201-mRNA-1"/>
    </source>
</evidence>
<dbReference type="EMBL" id="UYRR01014992">
    <property type="protein sequence ID" value="VDK27597.1"/>
    <property type="molecule type" value="Genomic_DNA"/>
</dbReference>
<dbReference type="WBParaSite" id="ASIM_0000693201-mRNA-1">
    <property type="protein sequence ID" value="ASIM_0000693201-mRNA-1"/>
    <property type="gene ID" value="ASIM_0000693201"/>
</dbReference>
<proteinExistence type="predicted"/>
<evidence type="ECO:0000256" key="1">
    <source>
        <dbReference type="SAM" id="MobiDB-lite"/>
    </source>
</evidence>
<reference evidence="4" key="1">
    <citation type="submission" date="2017-02" db="UniProtKB">
        <authorList>
            <consortium name="WormBaseParasite"/>
        </authorList>
    </citation>
    <scope>IDENTIFICATION</scope>
</reference>
<sequence length="94" mass="10592">MWYRKWLPRKRSTVTFVSSEQPPQSLDRKIHLSNSSLALASSDGTDDSATSLKLPLQSSTSEKKSDSSPSPRRFVKLNTMHAWKLFVSYSTTSV</sequence>
<evidence type="ECO:0000313" key="3">
    <source>
        <dbReference type="Proteomes" id="UP000267096"/>
    </source>
</evidence>
<feature type="region of interest" description="Disordered" evidence="1">
    <location>
        <begin position="39"/>
        <end position="73"/>
    </location>
</feature>
<organism evidence="4">
    <name type="scientific">Anisakis simplex</name>
    <name type="common">Herring worm</name>
    <dbReference type="NCBI Taxonomy" id="6269"/>
    <lineage>
        <taxon>Eukaryota</taxon>
        <taxon>Metazoa</taxon>
        <taxon>Ecdysozoa</taxon>
        <taxon>Nematoda</taxon>
        <taxon>Chromadorea</taxon>
        <taxon>Rhabditida</taxon>
        <taxon>Spirurina</taxon>
        <taxon>Ascaridomorpha</taxon>
        <taxon>Ascaridoidea</taxon>
        <taxon>Anisakidae</taxon>
        <taxon>Anisakis</taxon>
        <taxon>Anisakis simplex complex</taxon>
    </lineage>
</organism>
<dbReference type="Proteomes" id="UP000267096">
    <property type="component" value="Unassembled WGS sequence"/>
</dbReference>
<protein>
    <submittedName>
        <fullName evidence="2 4">Uncharacterized protein</fullName>
    </submittedName>
</protein>
<gene>
    <name evidence="2" type="ORF">ASIM_LOCUS6705</name>
</gene>
<dbReference type="AlphaFoldDB" id="A0A0M3JH22"/>
<evidence type="ECO:0000313" key="2">
    <source>
        <dbReference type="EMBL" id="VDK27597.1"/>
    </source>
</evidence>
<accession>A0A0M3JH22</accession>
<name>A0A0M3JH22_ANISI</name>
<keyword evidence="3" id="KW-1185">Reference proteome</keyword>
<reference evidence="2 3" key="2">
    <citation type="submission" date="2018-11" db="EMBL/GenBank/DDBJ databases">
        <authorList>
            <consortium name="Pathogen Informatics"/>
        </authorList>
    </citation>
    <scope>NUCLEOTIDE SEQUENCE [LARGE SCALE GENOMIC DNA]</scope>
</reference>
<feature type="compositionally biased region" description="Low complexity" evidence="1">
    <location>
        <begin position="39"/>
        <end position="52"/>
    </location>
</feature>